<dbReference type="GO" id="GO:0030621">
    <property type="term" value="F:U4 snRNA binding"/>
    <property type="evidence" value="ECO:0007669"/>
    <property type="project" value="TreeGrafter"/>
</dbReference>
<dbReference type="PROSITE" id="PS00678">
    <property type="entry name" value="WD_REPEATS_1"/>
    <property type="match status" value="4"/>
</dbReference>
<keyword evidence="2" id="KW-0677">Repeat</keyword>
<evidence type="ECO:0000256" key="2">
    <source>
        <dbReference type="ARBA" id="ARBA00022737"/>
    </source>
</evidence>
<feature type="repeat" description="WD" evidence="3">
    <location>
        <begin position="223"/>
        <end position="264"/>
    </location>
</feature>
<sequence length="339" mass="37412">MSLMGIIQEAVGMINTLQSSIGGHTDSEISKFLYDAKRFLLKNIHIIDIAPYQLYCSALIFSPTESIIRKAFEGERFRKIHILPQEESFWSAEIQTLEGHSGSVLSVAFSADGQTVASGSGDRTIKLWDVTIGEERRTLKGHSNCVWSVAFSPDWQTVASGSRDNTIRLWDVTTGEERRTLKGHSGSVLFVAFPADGQTVASGSGDRTIKLWDVTTGEERRTLKGHSNCVWSVAFSPDWQTVASGSGDQTIKLWDVTTGEERQTLKGHSKWVRSLAFSPDGRTVASRVSLSDDWVAFGSEKVLWLPSEYRTFSSSATRDDILALGYSDGRVFVVGFPTD</sequence>
<feature type="repeat" description="WD" evidence="3">
    <location>
        <begin position="181"/>
        <end position="222"/>
    </location>
</feature>
<dbReference type="GO" id="GO:0046540">
    <property type="term" value="C:U4/U6 x U5 tri-snRNP complex"/>
    <property type="evidence" value="ECO:0007669"/>
    <property type="project" value="TreeGrafter"/>
</dbReference>
<dbReference type="CDD" id="cd00200">
    <property type="entry name" value="WD40"/>
    <property type="match status" value="1"/>
</dbReference>
<protein>
    <recommendedName>
        <fullName evidence="6">WD40 repeat-like protein</fullName>
    </recommendedName>
</protein>
<dbReference type="SUPFAM" id="SSF50978">
    <property type="entry name" value="WD40 repeat-like"/>
    <property type="match status" value="1"/>
</dbReference>
<dbReference type="InterPro" id="IPR001680">
    <property type="entry name" value="WD40_rpt"/>
</dbReference>
<dbReference type="Pfam" id="PF00400">
    <property type="entry name" value="WD40"/>
    <property type="match status" value="5"/>
</dbReference>
<dbReference type="RefSeq" id="XP_043138498.1">
    <property type="nucleotide sequence ID" value="XM_043280972.1"/>
</dbReference>
<dbReference type="InterPro" id="IPR036322">
    <property type="entry name" value="WD40_repeat_dom_sf"/>
</dbReference>
<dbReference type="PRINTS" id="PR00320">
    <property type="entry name" value="GPROTEINBRPT"/>
</dbReference>
<accession>A0A7R7ZQR3</accession>
<dbReference type="KEGG" id="ache:ACHE_51174S"/>
<dbReference type="EMBL" id="AP024420">
    <property type="protein sequence ID" value="BCR89976.1"/>
    <property type="molecule type" value="Genomic_DNA"/>
</dbReference>
<dbReference type="GeneID" id="66984334"/>
<reference evidence="4" key="1">
    <citation type="submission" date="2021-01" db="EMBL/GenBank/DDBJ databases">
        <authorList>
            <consortium name="Aspergillus chevalieri M1 genome sequencing consortium"/>
            <person name="Kazuki M."/>
            <person name="Futagami T."/>
        </authorList>
    </citation>
    <scope>NUCLEOTIDE SEQUENCE</scope>
    <source>
        <strain evidence="4">M1</strain>
    </source>
</reference>
<dbReference type="InterPro" id="IPR019775">
    <property type="entry name" value="WD40_repeat_CS"/>
</dbReference>
<dbReference type="PROSITE" id="PS50294">
    <property type="entry name" value="WD_REPEATS_REGION"/>
    <property type="match status" value="4"/>
</dbReference>
<evidence type="ECO:0000313" key="4">
    <source>
        <dbReference type="EMBL" id="BCR89976.1"/>
    </source>
</evidence>
<name>A0A7R7ZQR3_ASPCH</name>
<dbReference type="PANTHER" id="PTHR19846">
    <property type="entry name" value="WD40 REPEAT PROTEIN"/>
    <property type="match status" value="1"/>
</dbReference>
<organism evidence="4 5">
    <name type="scientific">Aspergillus chevalieri</name>
    <name type="common">Eurotium chevalieri</name>
    <dbReference type="NCBI Taxonomy" id="182096"/>
    <lineage>
        <taxon>Eukaryota</taxon>
        <taxon>Fungi</taxon>
        <taxon>Dikarya</taxon>
        <taxon>Ascomycota</taxon>
        <taxon>Pezizomycotina</taxon>
        <taxon>Eurotiomycetes</taxon>
        <taxon>Eurotiomycetidae</taxon>
        <taxon>Eurotiales</taxon>
        <taxon>Aspergillaceae</taxon>
        <taxon>Aspergillus</taxon>
        <taxon>Aspergillus subgen. Aspergillus</taxon>
    </lineage>
</organism>
<gene>
    <name evidence="4" type="ORF">ACHE_51174S</name>
</gene>
<dbReference type="PANTHER" id="PTHR19846:SF0">
    <property type="entry name" value="PRE-MRNA PROCESSING FACTOR 4"/>
    <property type="match status" value="1"/>
</dbReference>
<dbReference type="GO" id="GO:0017070">
    <property type="term" value="F:U6 snRNA binding"/>
    <property type="evidence" value="ECO:0007669"/>
    <property type="project" value="TreeGrafter"/>
</dbReference>
<dbReference type="PROSITE" id="PS50082">
    <property type="entry name" value="WD_REPEATS_2"/>
    <property type="match status" value="4"/>
</dbReference>
<evidence type="ECO:0008006" key="6">
    <source>
        <dbReference type="Google" id="ProtNLM"/>
    </source>
</evidence>
<dbReference type="GO" id="GO:0000398">
    <property type="term" value="P:mRNA splicing, via spliceosome"/>
    <property type="evidence" value="ECO:0007669"/>
    <property type="project" value="TreeGrafter"/>
</dbReference>
<dbReference type="InterPro" id="IPR020472">
    <property type="entry name" value="WD40_PAC1"/>
</dbReference>
<proteinExistence type="predicted"/>
<reference evidence="4" key="2">
    <citation type="submission" date="2021-02" db="EMBL/GenBank/DDBJ databases">
        <title>Aspergillus chevalieri M1 genome sequence.</title>
        <authorList>
            <person name="Kadooka C."/>
            <person name="Mori K."/>
            <person name="Futagami T."/>
        </authorList>
    </citation>
    <scope>NUCLEOTIDE SEQUENCE</scope>
    <source>
        <strain evidence="4">M1</strain>
    </source>
</reference>
<feature type="repeat" description="WD" evidence="3">
    <location>
        <begin position="139"/>
        <end position="180"/>
    </location>
</feature>
<feature type="repeat" description="WD" evidence="3">
    <location>
        <begin position="97"/>
        <end position="138"/>
    </location>
</feature>
<dbReference type="SMART" id="SM00320">
    <property type="entry name" value="WD40"/>
    <property type="match status" value="5"/>
</dbReference>
<dbReference type="InterPro" id="IPR015943">
    <property type="entry name" value="WD40/YVTN_repeat-like_dom_sf"/>
</dbReference>
<keyword evidence="5" id="KW-1185">Reference proteome</keyword>
<dbReference type="Gene3D" id="2.130.10.10">
    <property type="entry name" value="YVTN repeat-like/Quinoprotein amine dehydrogenase"/>
    <property type="match status" value="2"/>
</dbReference>
<keyword evidence="1 3" id="KW-0853">WD repeat</keyword>
<dbReference type="Proteomes" id="UP000637239">
    <property type="component" value="Chromosome 5"/>
</dbReference>
<dbReference type="AlphaFoldDB" id="A0A7R7ZQR3"/>
<evidence type="ECO:0000256" key="3">
    <source>
        <dbReference type="PROSITE-ProRule" id="PRU00221"/>
    </source>
</evidence>
<evidence type="ECO:0000313" key="5">
    <source>
        <dbReference type="Proteomes" id="UP000637239"/>
    </source>
</evidence>
<evidence type="ECO:0000256" key="1">
    <source>
        <dbReference type="ARBA" id="ARBA00022574"/>
    </source>
</evidence>